<dbReference type="Pfam" id="PF01381">
    <property type="entry name" value="HTH_3"/>
    <property type="match status" value="1"/>
</dbReference>
<dbReference type="Gene3D" id="1.10.260.40">
    <property type="entry name" value="lambda repressor-like DNA-binding domains"/>
    <property type="match status" value="1"/>
</dbReference>
<accession>A0ABZ1QEH6</accession>
<evidence type="ECO:0000259" key="2">
    <source>
        <dbReference type="PROSITE" id="PS50943"/>
    </source>
</evidence>
<evidence type="ECO:0000256" key="1">
    <source>
        <dbReference type="ARBA" id="ARBA00023125"/>
    </source>
</evidence>
<protein>
    <submittedName>
        <fullName evidence="3">Helix-turn-helix domain-containing protein</fullName>
    </submittedName>
</protein>
<keyword evidence="1" id="KW-0238">DNA-binding</keyword>
<dbReference type="PANTHER" id="PTHR46797">
    <property type="entry name" value="HTH-TYPE TRANSCRIPTIONAL REGULATOR"/>
    <property type="match status" value="1"/>
</dbReference>
<dbReference type="PROSITE" id="PS50943">
    <property type="entry name" value="HTH_CROC1"/>
    <property type="match status" value="1"/>
</dbReference>
<dbReference type="SUPFAM" id="SSF47413">
    <property type="entry name" value="lambda repressor-like DNA-binding domains"/>
    <property type="match status" value="1"/>
</dbReference>
<reference evidence="3" key="1">
    <citation type="submission" date="2022-10" db="EMBL/GenBank/DDBJ databases">
        <title>The complete genomes of actinobacterial strains from the NBC collection.</title>
        <authorList>
            <person name="Joergensen T.S."/>
            <person name="Alvarez Arevalo M."/>
            <person name="Sterndorff E.B."/>
            <person name="Faurdal D."/>
            <person name="Vuksanovic O."/>
            <person name="Mourched A.-S."/>
            <person name="Charusanti P."/>
            <person name="Shaw S."/>
            <person name="Blin K."/>
            <person name="Weber T."/>
        </authorList>
    </citation>
    <scope>NUCLEOTIDE SEQUENCE</scope>
    <source>
        <strain evidence="3">NBC_00303</strain>
    </source>
</reference>
<dbReference type="PANTHER" id="PTHR46797:SF1">
    <property type="entry name" value="METHYLPHOSPHONATE SYNTHASE"/>
    <property type="match status" value="1"/>
</dbReference>
<proteinExistence type="predicted"/>
<keyword evidence="4" id="KW-1185">Reference proteome</keyword>
<sequence>MLARRRVIGARIRAARTDAGLTQEALAEAVGIDNKTVHRIEYGVSDPTLSVLLGLADALHVSLADLVRL</sequence>
<evidence type="ECO:0000313" key="3">
    <source>
        <dbReference type="EMBL" id="WUN81076.1"/>
    </source>
</evidence>
<dbReference type="SMART" id="SM00530">
    <property type="entry name" value="HTH_XRE"/>
    <property type="match status" value="1"/>
</dbReference>
<dbReference type="RefSeq" id="WP_328739861.1">
    <property type="nucleotide sequence ID" value="NZ_CP108036.1"/>
</dbReference>
<gene>
    <name evidence="3" type="ORF">OHA91_22695</name>
</gene>
<name>A0ABZ1QEH6_9ACTN</name>
<feature type="domain" description="HTH cro/C1-type" evidence="2">
    <location>
        <begin position="12"/>
        <end position="66"/>
    </location>
</feature>
<dbReference type="InterPro" id="IPR010982">
    <property type="entry name" value="Lambda_DNA-bd_dom_sf"/>
</dbReference>
<dbReference type="InterPro" id="IPR001387">
    <property type="entry name" value="Cro/C1-type_HTH"/>
</dbReference>
<dbReference type="CDD" id="cd00093">
    <property type="entry name" value="HTH_XRE"/>
    <property type="match status" value="1"/>
</dbReference>
<dbReference type="InterPro" id="IPR050807">
    <property type="entry name" value="TransReg_Diox_bact_type"/>
</dbReference>
<dbReference type="EMBL" id="CP108036">
    <property type="protein sequence ID" value="WUN81076.1"/>
    <property type="molecule type" value="Genomic_DNA"/>
</dbReference>
<evidence type="ECO:0000313" key="4">
    <source>
        <dbReference type="Proteomes" id="UP001432312"/>
    </source>
</evidence>
<dbReference type="Proteomes" id="UP001432312">
    <property type="component" value="Chromosome"/>
</dbReference>
<dbReference type="GeneID" id="95498906"/>
<organism evidence="3 4">
    <name type="scientific">Streptomyces erythrochromogenes</name>
    <dbReference type="NCBI Taxonomy" id="285574"/>
    <lineage>
        <taxon>Bacteria</taxon>
        <taxon>Bacillati</taxon>
        <taxon>Actinomycetota</taxon>
        <taxon>Actinomycetes</taxon>
        <taxon>Kitasatosporales</taxon>
        <taxon>Streptomycetaceae</taxon>
        <taxon>Streptomyces</taxon>
    </lineage>
</organism>